<feature type="transmembrane region" description="Helical" evidence="6">
    <location>
        <begin position="103"/>
        <end position="122"/>
    </location>
</feature>
<feature type="transmembrane region" description="Helical" evidence="6">
    <location>
        <begin position="303"/>
        <end position="320"/>
    </location>
</feature>
<evidence type="ECO:0000256" key="4">
    <source>
        <dbReference type="ARBA" id="ARBA00022989"/>
    </source>
</evidence>
<accession>A0A3B0ZV78</accession>
<dbReference type="PANTHER" id="PTHR33529">
    <property type="entry name" value="SLR0882 PROTEIN-RELATED"/>
    <property type="match status" value="1"/>
</dbReference>
<evidence type="ECO:0000256" key="2">
    <source>
        <dbReference type="ARBA" id="ARBA00022475"/>
    </source>
</evidence>
<proteinExistence type="predicted"/>
<keyword evidence="5 6" id="KW-0472">Membrane</keyword>
<evidence type="ECO:0000256" key="1">
    <source>
        <dbReference type="ARBA" id="ARBA00004651"/>
    </source>
</evidence>
<feature type="transmembrane region" description="Helical" evidence="6">
    <location>
        <begin position="332"/>
        <end position="350"/>
    </location>
</feature>
<evidence type="ECO:0000256" key="3">
    <source>
        <dbReference type="ARBA" id="ARBA00022692"/>
    </source>
</evidence>
<dbReference type="PANTHER" id="PTHR33529:SF2">
    <property type="entry name" value="LIPOPOLYSACCHARIDE EXPORT SYSTEM PERMEASE PROTEIN LPTG"/>
    <property type="match status" value="1"/>
</dbReference>
<dbReference type="AlphaFoldDB" id="A0A3B0ZV78"/>
<dbReference type="InterPro" id="IPR005495">
    <property type="entry name" value="LptG/LptF_permease"/>
</dbReference>
<dbReference type="EMBL" id="UOFR01000010">
    <property type="protein sequence ID" value="VAW91322.1"/>
    <property type="molecule type" value="Genomic_DNA"/>
</dbReference>
<dbReference type="NCBIfam" id="TIGR04408">
    <property type="entry name" value="LptG_lptG"/>
    <property type="match status" value="1"/>
</dbReference>
<gene>
    <name evidence="7" type="ORF">MNBD_GAMMA21-325</name>
</gene>
<evidence type="ECO:0000256" key="6">
    <source>
        <dbReference type="SAM" id="Phobius"/>
    </source>
</evidence>
<dbReference type="GO" id="GO:0055085">
    <property type="term" value="P:transmembrane transport"/>
    <property type="evidence" value="ECO:0007669"/>
    <property type="project" value="InterPro"/>
</dbReference>
<protein>
    <submittedName>
        <fullName evidence="7">FIG000906: Predicted Permease</fullName>
    </submittedName>
</protein>
<sequence length="354" mass="39350">MDILDRYIGKTMLMGVLAVMLVMIALDSLISFAGETSSIGRVNYGVWDAIIYIVLNIPQKIYIMFPMITLLGTILSLGVLAGNSELIAIRAAGVSIMRITYSVLKTGVILTAFVVAVGEFVAPPVVQYAKLKRVNAMEAKISLNTDYGLWARDGSNYIHIRHIENDGQLTGINIYVYDEQHNLVQTLSAAYAEYGDGHWILYEVVKRSIFDDRIEEEFAATVNWQSLLNPEVVDVVSISPDNLSIIKLRSYIDYLQSNKLNSEEYELTFWSKLIAPITIAAMIVLAIPFVFGSLRNVGAGQRILVGFLIGLGFFIFNKLIGNAGLVYTNYPWIAAIIPTLVVLVIGIFLLRRIK</sequence>
<dbReference type="GO" id="GO:0015920">
    <property type="term" value="P:lipopolysaccharide transport"/>
    <property type="evidence" value="ECO:0007669"/>
    <property type="project" value="TreeGrafter"/>
</dbReference>
<dbReference type="GO" id="GO:0043190">
    <property type="term" value="C:ATP-binding cassette (ABC) transporter complex"/>
    <property type="evidence" value="ECO:0007669"/>
    <property type="project" value="InterPro"/>
</dbReference>
<dbReference type="InterPro" id="IPR030923">
    <property type="entry name" value="LptG"/>
</dbReference>
<evidence type="ECO:0000313" key="7">
    <source>
        <dbReference type="EMBL" id="VAW91322.1"/>
    </source>
</evidence>
<evidence type="ECO:0000256" key="5">
    <source>
        <dbReference type="ARBA" id="ARBA00023136"/>
    </source>
</evidence>
<feature type="transmembrane region" description="Helical" evidence="6">
    <location>
        <begin position="12"/>
        <end position="34"/>
    </location>
</feature>
<keyword evidence="3 6" id="KW-0812">Transmembrane</keyword>
<keyword evidence="4 6" id="KW-1133">Transmembrane helix</keyword>
<reference evidence="7" key="1">
    <citation type="submission" date="2018-06" db="EMBL/GenBank/DDBJ databases">
        <authorList>
            <person name="Zhirakovskaya E."/>
        </authorList>
    </citation>
    <scope>NUCLEOTIDE SEQUENCE</scope>
</reference>
<keyword evidence="2" id="KW-1003">Cell membrane</keyword>
<feature type="transmembrane region" description="Helical" evidence="6">
    <location>
        <begin position="269"/>
        <end position="291"/>
    </location>
</feature>
<feature type="transmembrane region" description="Helical" evidence="6">
    <location>
        <begin position="61"/>
        <end position="82"/>
    </location>
</feature>
<dbReference type="Pfam" id="PF03739">
    <property type="entry name" value="LptF_LptG"/>
    <property type="match status" value="1"/>
</dbReference>
<name>A0A3B0ZV78_9ZZZZ</name>
<organism evidence="7">
    <name type="scientific">hydrothermal vent metagenome</name>
    <dbReference type="NCBI Taxonomy" id="652676"/>
    <lineage>
        <taxon>unclassified sequences</taxon>
        <taxon>metagenomes</taxon>
        <taxon>ecological metagenomes</taxon>
    </lineage>
</organism>
<comment type="subcellular location">
    <subcellularLocation>
        <location evidence="1">Cell membrane</location>
        <topology evidence="1">Multi-pass membrane protein</topology>
    </subcellularLocation>
</comment>